<dbReference type="CTD" id="8582416"/>
<dbReference type="RefSeq" id="XP_002640421.1">
    <property type="nucleotide sequence ID" value="XM_002640375.1"/>
</dbReference>
<proteinExistence type="predicted"/>
<reference evidence="1 2" key="1">
    <citation type="journal article" date="2003" name="PLoS Biol.">
        <title>The genome sequence of Caenorhabditis briggsae: a platform for comparative genomics.</title>
        <authorList>
            <person name="Stein L.D."/>
            <person name="Bao Z."/>
            <person name="Blasiar D."/>
            <person name="Blumenthal T."/>
            <person name="Brent M.R."/>
            <person name="Chen N."/>
            <person name="Chinwalla A."/>
            <person name="Clarke L."/>
            <person name="Clee C."/>
            <person name="Coghlan A."/>
            <person name="Coulson A."/>
            <person name="D'Eustachio P."/>
            <person name="Fitch D.H."/>
            <person name="Fulton L.A."/>
            <person name="Fulton R.E."/>
            <person name="Griffiths-Jones S."/>
            <person name="Harris T.W."/>
            <person name="Hillier L.W."/>
            <person name="Kamath R."/>
            <person name="Kuwabara P.E."/>
            <person name="Mardis E.R."/>
            <person name="Marra M.A."/>
            <person name="Miner T.L."/>
            <person name="Minx P."/>
            <person name="Mullikin J.C."/>
            <person name="Plumb R.W."/>
            <person name="Rogers J."/>
            <person name="Schein J.E."/>
            <person name="Sohrmann M."/>
            <person name="Spieth J."/>
            <person name="Stajich J.E."/>
            <person name="Wei C."/>
            <person name="Willey D."/>
            <person name="Wilson R.K."/>
            <person name="Durbin R."/>
            <person name="Waterston R.H."/>
        </authorList>
    </citation>
    <scope>NUCLEOTIDE SEQUENCE [LARGE SCALE GENOMIC DNA]</scope>
    <source>
        <strain evidence="1 2">AF16</strain>
    </source>
</reference>
<dbReference type="eggNOG" id="ENOG502QPW5">
    <property type="taxonomic scope" value="Eukaryota"/>
</dbReference>
<dbReference type="HOGENOM" id="CLU_702548_0_0_1"/>
<dbReference type="InParanoid" id="A8X6M7"/>
<keyword evidence="2" id="KW-1185">Reference proteome</keyword>
<dbReference type="PANTHER" id="PTHR21504">
    <property type="entry name" value="IG-LIKE DOMAIN-CONTAINING PROTEIN-RELATED-RELATED"/>
    <property type="match status" value="1"/>
</dbReference>
<dbReference type="OMA" id="DCERHIT"/>
<organism evidence="1 2">
    <name type="scientific">Caenorhabditis briggsae</name>
    <dbReference type="NCBI Taxonomy" id="6238"/>
    <lineage>
        <taxon>Eukaryota</taxon>
        <taxon>Metazoa</taxon>
        <taxon>Ecdysozoa</taxon>
        <taxon>Nematoda</taxon>
        <taxon>Chromadorea</taxon>
        <taxon>Rhabditida</taxon>
        <taxon>Rhabditina</taxon>
        <taxon>Rhabditomorpha</taxon>
        <taxon>Rhabditoidea</taxon>
        <taxon>Rhabditidae</taxon>
        <taxon>Peloderinae</taxon>
        <taxon>Caenorhabditis</taxon>
    </lineage>
</organism>
<reference evidence="1 2" key="2">
    <citation type="journal article" date="2011" name="PLoS Genet.">
        <title>Caenorhabditis briggsae recombinant inbred line genotypes reveal inter-strain incompatibility and the evolution of recombination.</title>
        <authorList>
            <person name="Ross J.A."/>
            <person name="Koboldt D.C."/>
            <person name="Staisch J.E."/>
            <person name="Chamberlin H.M."/>
            <person name="Gupta B.P."/>
            <person name="Miller R.D."/>
            <person name="Baird S.E."/>
            <person name="Haag E.S."/>
        </authorList>
    </citation>
    <scope>NUCLEOTIDE SEQUENCE [LARGE SCALE GENOMIC DNA]</scope>
    <source>
        <strain evidence="1 2">AF16</strain>
    </source>
</reference>
<sequence length="393" mass="45645">MAPPTPFKARYDPELKKHVVEVRSKDTGEIMKFTYNLKFKTFEAAGDPIRVYERDLIPIYQKDCERHITIWFCRNNKYGGKVYKYTARDMTNPWTRVQCLCCDFVEADNKVDPDAQLLAGMNLDEMVDDSDFSYLWIQPVFSKFCEVTSKMAVFASVFPDVSRLVVFNFDAGNQKFVRSICDADCCMEIRNWDGISPAAFDFGSQGQHYSRTHRDQMGRRLMALDITWYNTEHGRIEHFVDSDGDIGKYEWNEACECHDLVEQLEVRTMSHRYPSEIEHETAEVLYDNELYLLNTKNCSSLRDKIYFCWHINDGETQKYVFDSTNLQFALVKCPCCTYSYDDFNPMSNPIATYSCAANNTQSASIRVREREPSRTFDHTQSGAYCHEAVADSH</sequence>
<name>A8X6M7_CAEBR</name>
<accession>A8X6M7</accession>
<dbReference type="GeneID" id="8582416"/>
<dbReference type="KEGG" id="cbr:CBG_08472"/>
<evidence type="ECO:0000313" key="3">
    <source>
        <dbReference type="WormBase" id="CBG08472"/>
    </source>
</evidence>
<dbReference type="WormBase" id="CBG08472">
    <property type="protein sequence ID" value="CBP43996"/>
    <property type="gene ID" value="WBGene00030255"/>
</dbReference>
<dbReference type="EMBL" id="HE601507">
    <property type="protein sequence ID" value="CAP28288.1"/>
    <property type="molecule type" value="Genomic_DNA"/>
</dbReference>
<gene>
    <name evidence="1 3" type="ORF">CBG08472</name>
    <name evidence="1" type="ORF">CBG_08472</name>
</gene>
<dbReference type="STRING" id="6238.A8X6M7"/>
<dbReference type="InterPro" id="IPR039908">
    <property type="entry name" value="Sepa-1"/>
</dbReference>
<dbReference type="GO" id="GO:0006914">
    <property type="term" value="P:autophagy"/>
    <property type="evidence" value="ECO:0007669"/>
    <property type="project" value="InterPro"/>
</dbReference>
<evidence type="ECO:0000313" key="1">
    <source>
        <dbReference type="EMBL" id="CAP28288.1"/>
    </source>
</evidence>
<dbReference type="AlphaFoldDB" id="A8X6M7"/>
<protein>
    <submittedName>
        <fullName evidence="1">Protein CBG08472</fullName>
    </submittedName>
</protein>
<dbReference type="Proteomes" id="UP000008549">
    <property type="component" value="Unassembled WGS sequence"/>
</dbReference>
<evidence type="ECO:0000313" key="2">
    <source>
        <dbReference type="Proteomes" id="UP000008549"/>
    </source>
</evidence>